<feature type="transmembrane region" description="Helical" evidence="8">
    <location>
        <begin position="323"/>
        <end position="342"/>
    </location>
</feature>
<dbReference type="OrthoDB" id="9814202at2"/>
<evidence type="ECO:0000256" key="4">
    <source>
        <dbReference type="ARBA" id="ARBA00022692"/>
    </source>
</evidence>
<protein>
    <submittedName>
        <fullName evidence="10">Ammonium transporter</fullName>
    </submittedName>
</protein>
<dbReference type="Gene3D" id="1.10.3430.10">
    <property type="entry name" value="Ammonium transporter AmtB like domains"/>
    <property type="match status" value="1"/>
</dbReference>
<evidence type="ECO:0000256" key="1">
    <source>
        <dbReference type="ARBA" id="ARBA00004141"/>
    </source>
</evidence>
<feature type="transmembrane region" description="Helical" evidence="8">
    <location>
        <begin position="291"/>
        <end position="311"/>
    </location>
</feature>
<feature type="transmembrane region" description="Helical" evidence="8">
    <location>
        <begin position="348"/>
        <end position="373"/>
    </location>
</feature>
<evidence type="ECO:0000256" key="3">
    <source>
        <dbReference type="ARBA" id="ARBA00022448"/>
    </source>
</evidence>
<dbReference type="PROSITE" id="PS01219">
    <property type="entry name" value="AMMONIUM_TRANSP"/>
    <property type="match status" value="1"/>
</dbReference>
<dbReference type="EMBL" id="JWIC01000010">
    <property type="protein sequence ID" value="KID54810.1"/>
    <property type="molecule type" value="Genomic_DNA"/>
</dbReference>
<feature type="transmembrane region" description="Helical" evidence="8">
    <location>
        <begin position="159"/>
        <end position="183"/>
    </location>
</feature>
<comment type="caution">
    <text evidence="10">The sequence shown here is derived from an EMBL/GenBank/DDBJ whole genome shotgun (WGS) entry which is preliminary data.</text>
</comment>
<evidence type="ECO:0000313" key="11">
    <source>
        <dbReference type="Proteomes" id="UP000031327"/>
    </source>
</evidence>
<feature type="transmembrane region" description="Helical" evidence="8">
    <location>
        <begin position="15"/>
        <end position="40"/>
    </location>
</feature>
<feature type="transmembrane region" description="Helical" evidence="8">
    <location>
        <begin position="267"/>
        <end position="285"/>
    </location>
</feature>
<dbReference type="NCBIfam" id="TIGR03644">
    <property type="entry name" value="marine_trans_1"/>
    <property type="match status" value="1"/>
</dbReference>
<feature type="transmembrane region" description="Helical" evidence="8">
    <location>
        <begin position="127"/>
        <end position="147"/>
    </location>
</feature>
<gene>
    <name evidence="10" type="ORF">JF50_23390</name>
</gene>
<sequence length="409" mass="43383">MDNTIIELQFSLNTFYFLISGVLVMWMAAGFAMLEAGLVRSKNTTEILTKNIALYAIACTMYLLIGYNIMYVGNSEGGFVPSFGALIGEAATDADHALESDFFFQVVFVATAMSIVSGAVAERMKLWAFLLFTVVLTGLIYPIQGYWSWGAGFLSELGFVDFAGSAIVHGAGAAAALAGVLLLGARKGKYGKHGEIYPIPGSNLPLATLGTFILWMGWFGFNGGSQLFLADKENAIAVSQIMLNTNAAAAAGAISALLVCKIMWKKADLTMILNGALAGLVTITAEPASPTPLLACILGALGGSLVVFSIVTLDKLKIDDPVGAISVHGVCGCLGVMMVPFSNSDANFVSQLIGLVSILGFVFVTSYLVWALLKKTMGIRVTEEEELSGMDQHDCGVDAYPEFVTIRNH</sequence>
<dbReference type="GO" id="GO:0008519">
    <property type="term" value="F:ammonium channel activity"/>
    <property type="evidence" value="ECO:0007669"/>
    <property type="project" value="InterPro"/>
</dbReference>
<organism evidence="10 11">
    <name type="scientific">Pseudoalteromonas luteoviolacea</name>
    <dbReference type="NCBI Taxonomy" id="43657"/>
    <lineage>
        <taxon>Bacteria</taxon>
        <taxon>Pseudomonadati</taxon>
        <taxon>Pseudomonadota</taxon>
        <taxon>Gammaproteobacteria</taxon>
        <taxon>Alteromonadales</taxon>
        <taxon>Pseudoalteromonadaceae</taxon>
        <taxon>Pseudoalteromonas</taxon>
    </lineage>
</organism>
<keyword evidence="3" id="KW-0813">Transport</keyword>
<evidence type="ECO:0000313" key="10">
    <source>
        <dbReference type="EMBL" id="KID54810.1"/>
    </source>
</evidence>
<feature type="transmembrane region" description="Helical" evidence="8">
    <location>
        <begin position="52"/>
        <end position="73"/>
    </location>
</feature>
<dbReference type="InterPro" id="IPR024041">
    <property type="entry name" value="NH4_transpt_AmtB-like_dom"/>
</dbReference>
<evidence type="ECO:0000256" key="7">
    <source>
        <dbReference type="ARBA" id="ARBA00023177"/>
    </source>
</evidence>
<dbReference type="RefSeq" id="WP_039611706.1">
    <property type="nucleotide sequence ID" value="NZ_JWIC01000010.1"/>
</dbReference>
<evidence type="ECO:0000256" key="6">
    <source>
        <dbReference type="ARBA" id="ARBA00023136"/>
    </source>
</evidence>
<dbReference type="PANTHER" id="PTHR11730">
    <property type="entry name" value="AMMONIUM TRANSPORTER"/>
    <property type="match status" value="1"/>
</dbReference>
<dbReference type="PANTHER" id="PTHR11730:SF62">
    <property type="entry name" value="AMMONIUM TRANSPORTER SLL1017-RELATED"/>
    <property type="match status" value="1"/>
</dbReference>
<dbReference type="GO" id="GO:0016020">
    <property type="term" value="C:membrane"/>
    <property type="evidence" value="ECO:0007669"/>
    <property type="project" value="UniProtKB-SubCell"/>
</dbReference>
<keyword evidence="6 8" id="KW-0472">Membrane</keyword>
<dbReference type="Proteomes" id="UP000031327">
    <property type="component" value="Unassembled WGS sequence"/>
</dbReference>
<dbReference type="InterPro" id="IPR019879">
    <property type="entry name" value="Ammonium_transptr_marine"/>
</dbReference>
<keyword evidence="4 8" id="KW-0812">Transmembrane</keyword>
<comment type="subcellular location">
    <subcellularLocation>
        <location evidence="1">Membrane</location>
        <topology evidence="1">Multi-pass membrane protein</topology>
    </subcellularLocation>
</comment>
<reference evidence="10 11" key="1">
    <citation type="submission" date="2014-12" db="EMBL/GenBank/DDBJ databases">
        <title>Draft Genome Sequence of Pseudoalteromonas luteoviolacea HI1.</title>
        <authorList>
            <person name="Asahina A.Y."/>
            <person name="Hadfield M.G."/>
        </authorList>
    </citation>
    <scope>NUCLEOTIDE SEQUENCE [LARGE SCALE GENOMIC DNA]</scope>
    <source>
        <strain evidence="10 11">HI1</strain>
    </source>
</reference>
<keyword evidence="7" id="KW-0924">Ammonia transport</keyword>
<dbReference type="SUPFAM" id="SSF111352">
    <property type="entry name" value="Ammonium transporter"/>
    <property type="match status" value="1"/>
</dbReference>
<dbReference type="InterPro" id="IPR018047">
    <property type="entry name" value="Ammonium_transpt_CS"/>
</dbReference>
<evidence type="ECO:0000259" key="9">
    <source>
        <dbReference type="Pfam" id="PF00909"/>
    </source>
</evidence>
<name>A0A0C1Q5L5_9GAMM</name>
<feature type="transmembrane region" description="Helical" evidence="8">
    <location>
        <begin position="204"/>
        <end position="221"/>
    </location>
</feature>
<keyword evidence="5 8" id="KW-1133">Transmembrane helix</keyword>
<proteinExistence type="inferred from homology"/>
<accession>A0A0C1Q5L5</accession>
<evidence type="ECO:0000256" key="8">
    <source>
        <dbReference type="SAM" id="Phobius"/>
    </source>
</evidence>
<dbReference type="InterPro" id="IPR029020">
    <property type="entry name" value="Ammonium/urea_transptr"/>
</dbReference>
<feature type="transmembrane region" description="Helical" evidence="8">
    <location>
        <begin position="102"/>
        <end position="120"/>
    </location>
</feature>
<feature type="domain" description="Ammonium transporter AmtB-like" evidence="9">
    <location>
        <begin position="17"/>
        <end position="400"/>
    </location>
</feature>
<evidence type="ECO:0000256" key="5">
    <source>
        <dbReference type="ARBA" id="ARBA00022989"/>
    </source>
</evidence>
<dbReference type="Pfam" id="PF00909">
    <property type="entry name" value="Ammonium_transp"/>
    <property type="match status" value="1"/>
</dbReference>
<comment type="similarity">
    <text evidence="2">Belongs to the ammonia transporter channel (TC 1.A.11.2) family.</text>
</comment>
<dbReference type="GO" id="GO:0097272">
    <property type="term" value="P:ammonium homeostasis"/>
    <property type="evidence" value="ECO:0007669"/>
    <property type="project" value="TreeGrafter"/>
</dbReference>
<dbReference type="AlphaFoldDB" id="A0A0C1Q5L5"/>
<feature type="transmembrane region" description="Helical" evidence="8">
    <location>
        <begin position="241"/>
        <end position="260"/>
    </location>
</feature>
<evidence type="ECO:0000256" key="2">
    <source>
        <dbReference type="ARBA" id="ARBA00005887"/>
    </source>
</evidence>